<comment type="caution">
    <text evidence="5">The sequence shown here is derived from an EMBL/GenBank/DDBJ whole genome shotgun (WGS) entry which is preliminary data.</text>
</comment>
<dbReference type="Gene3D" id="4.10.240.10">
    <property type="entry name" value="Zn(2)-C6 fungal-type DNA-binding domain"/>
    <property type="match status" value="1"/>
</dbReference>
<protein>
    <recommendedName>
        <fullName evidence="4">Zn(2)-C6 fungal-type domain-containing protein</fullName>
    </recommendedName>
</protein>
<evidence type="ECO:0000256" key="1">
    <source>
        <dbReference type="ARBA" id="ARBA00022723"/>
    </source>
</evidence>
<evidence type="ECO:0000313" key="6">
    <source>
        <dbReference type="Proteomes" id="UP000254866"/>
    </source>
</evidence>
<sequence length="683" mass="76114">MDNMESEAVDESNPIFDNASPPFLTSPITSPTPEKEASPAPSKPLSKRRGKKRSSRACASCRTRKVRCNIVAVGTPCSNCRHDEIECILPLSRRQRSARERAEKRMRQAMYAAQVREGRDPSLNIGSDVPGHDIEGPKPILSSLPPHWTNISGHLIPDAVPPQTITPTETERLPSPHPSSMAKFETQIQPPLATVAVRIPSTPKSPDQRLPILPQAFIPFPRNLSTPDLLYLHNRDALTLPGETLQTKLLNAYVNFVHGTMPILDLEQFISAVKYGNEAQSSQSLEIRERENTRPTQISLLLFQAVMFAGVINVPVKALQEAGYRNREAAKEIFFARAKLLYDFDTATDRLSIIQSLLLLTLYPTPTSLRTPDSHCVKDQNHYLNLAISVIYALALNRIPPLPSSTPSKPGINHHQQLRRRKLERRIFWAAFCRDRLLALSPHGFWMRPMQIKKEDCDIAMLSLADFDLRPEEEEVDDDMRARRDANTCVEKALMCWSSTDGVGYDMSSSEMMGQFPVTFSEVVHGTPAGQVSQWQNQPAHETDLAVANCHQNTNTPNHRFPIYSQCPTEYPEHAHLYDGGPPSSGTPSLHDHSHSDEEDSLHTPDSGCCDGDYGVCEDCDGFLRFLRPMDAEPADKVGADGTVTEAGGEAEVPHDEAEERDGDDRSTWAFQLDVDNDVVVQV</sequence>
<feature type="region of interest" description="Disordered" evidence="3">
    <location>
        <begin position="1"/>
        <end position="56"/>
    </location>
</feature>
<dbReference type="RefSeq" id="XP_031865593.1">
    <property type="nucleotide sequence ID" value="XM_032018294.1"/>
</dbReference>
<organism evidence="5 6">
    <name type="scientific">Venustampulla echinocandica</name>
    <dbReference type="NCBI Taxonomy" id="2656787"/>
    <lineage>
        <taxon>Eukaryota</taxon>
        <taxon>Fungi</taxon>
        <taxon>Dikarya</taxon>
        <taxon>Ascomycota</taxon>
        <taxon>Pezizomycotina</taxon>
        <taxon>Leotiomycetes</taxon>
        <taxon>Helotiales</taxon>
        <taxon>Pleuroascaceae</taxon>
        <taxon>Venustampulla</taxon>
    </lineage>
</organism>
<dbReference type="Proteomes" id="UP000254866">
    <property type="component" value="Unassembled WGS sequence"/>
</dbReference>
<feature type="compositionally biased region" description="Basic residues" evidence="3">
    <location>
        <begin position="45"/>
        <end position="55"/>
    </location>
</feature>
<feature type="region of interest" description="Disordered" evidence="3">
    <location>
        <begin position="634"/>
        <end position="670"/>
    </location>
</feature>
<dbReference type="OrthoDB" id="5121955at2759"/>
<feature type="compositionally biased region" description="Basic and acidic residues" evidence="3">
    <location>
        <begin position="652"/>
        <end position="667"/>
    </location>
</feature>
<evidence type="ECO:0000259" key="4">
    <source>
        <dbReference type="PROSITE" id="PS50048"/>
    </source>
</evidence>
<dbReference type="STRING" id="2656787.A0A370TBN6"/>
<evidence type="ECO:0000256" key="2">
    <source>
        <dbReference type="ARBA" id="ARBA00023242"/>
    </source>
</evidence>
<dbReference type="CDD" id="cd00067">
    <property type="entry name" value="GAL4"/>
    <property type="match status" value="1"/>
</dbReference>
<dbReference type="GeneID" id="43602520"/>
<keyword evidence="6" id="KW-1185">Reference proteome</keyword>
<dbReference type="InterPro" id="IPR052761">
    <property type="entry name" value="Fungal_Detox/Toxin_TFs"/>
</dbReference>
<dbReference type="GO" id="GO:0000981">
    <property type="term" value="F:DNA-binding transcription factor activity, RNA polymerase II-specific"/>
    <property type="evidence" value="ECO:0007669"/>
    <property type="project" value="InterPro"/>
</dbReference>
<dbReference type="SMART" id="SM00066">
    <property type="entry name" value="GAL4"/>
    <property type="match status" value="1"/>
</dbReference>
<accession>A0A370TBN6</accession>
<dbReference type="EMBL" id="NPIC01000012">
    <property type="protein sequence ID" value="RDL31462.1"/>
    <property type="molecule type" value="Genomic_DNA"/>
</dbReference>
<dbReference type="PROSITE" id="PS50048">
    <property type="entry name" value="ZN2_CY6_FUNGAL_2"/>
    <property type="match status" value="1"/>
</dbReference>
<keyword evidence="2" id="KW-0539">Nucleus</keyword>
<feature type="compositionally biased region" description="Acidic residues" evidence="3">
    <location>
        <begin position="1"/>
        <end position="10"/>
    </location>
</feature>
<feature type="domain" description="Zn(2)-C6 fungal-type" evidence="4">
    <location>
        <begin position="57"/>
        <end position="89"/>
    </location>
</feature>
<proteinExistence type="predicted"/>
<dbReference type="GO" id="GO:0003677">
    <property type="term" value="F:DNA binding"/>
    <property type="evidence" value="ECO:0007669"/>
    <property type="project" value="InterPro"/>
</dbReference>
<dbReference type="PANTHER" id="PTHR47425">
    <property type="entry name" value="FARB-RELATED"/>
    <property type="match status" value="1"/>
</dbReference>
<dbReference type="Pfam" id="PF00172">
    <property type="entry name" value="Zn_clus"/>
    <property type="match status" value="1"/>
</dbReference>
<gene>
    <name evidence="5" type="ORF">BP5553_09671</name>
</gene>
<dbReference type="GO" id="GO:0008270">
    <property type="term" value="F:zinc ion binding"/>
    <property type="evidence" value="ECO:0007669"/>
    <property type="project" value="InterPro"/>
</dbReference>
<feature type="region of interest" description="Disordered" evidence="3">
    <location>
        <begin position="572"/>
        <end position="606"/>
    </location>
</feature>
<dbReference type="InterPro" id="IPR007219">
    <property type="entry name" value="XnlR_reg_dom"/>
</dbReference>
<dbReference type="AlphaFoldDB" id="A0A370TBN6"/>
<dbReference type="InterPro" id="IPR036864">
    <property type="entry name" value="Zn2-C6_fun-type_DNA-bd_sf"/>
</dbReference>
<reference evidence="5 6" key="1">
    <citation type="journal article" date="2018" name="IMA Fungus">
        <title>IMA Genome-F 9: Draft genome sequence of Annulohypoxylon stygium, Aspergillus mulundensis, Berkeleyomyces basicola (syn. Thielaviopsis basicola), Ceratocystis smalleyi, two Cercospora beticola strains, Coleophoma cylindrospora, Fusarium fracticaudum, Phialophora cf. hyalina, and Morchella septimelata.</title>
        <authorList>
            <person name="Wingfield B.D."/>
            <person name="Bills G.F."/>
            <person name="Dong Y."/>
            <person name="Huang W."/>
            <person name="Nel W.J."/>
            <person name="Swalarsk-Parry B.S."/>
            <person name="Vaghefi N."/>
            <person name="Wilken P.M."/>
            <person name="An Z."/>
            <person name="de Beer Z.W."/>
            <person name="De Vos L."/>
            <person name="Chen L."/>
            <person name="Duong T.A."/>
            <person name="Gao Y."/>
            <person name="Hammerbacher A."/>
            <person name="Kikkert J.R."/>
            <person name="Li Y."/>
            <person name="Li H."/>
            <person name="Li K."/>
            <person name="Li Q."/>
            <person name="Liu X."/>
            <person name="Ma X."/>
            <person name="Naidoo K."/>
            <person name="Pethybridge S.J."/>
            <person name="Sun J."/>
            <person name="Steenkamp E.T."/>
            <person name="van der Nest M.A."/>
            <person name="van Wyk S."/>
            <person name="Wingfield M.J."/>
            <person name="Xiong C."/>
            <person name="Yue Q."/>
            <person name="Zhang X."/>
        </authorList>
    </citation>
    <scope>NUCLEOTIDE SEQUENCE [LARGE SCALE GENOMIC DNA]</scope>
    <source>
        <strain evidence="5 6">BP 5553</strain>
    </source>
</reference>
<dbReference type="GO" id="GO:0006351">
    <property type="term" value="P:DNA-templated transcription"/>
    <property type="evidence" value="ECO:0007669"/>
    <property type="project" value="InterPro"/>
</dbReference>
<dbReference type="CDD" id="cd12148">
    <property type="entry name" value="fungal_TF_MHR"/>
    <property type="match status" value="1"/>
</dbReference>
<dbReference type="Pfam" id="PF04082">
    <property type="entry name" value="Fungal_trans"/>
    <property type="match status" value="1"/>
</dbReference>
<name>A0A370TBN6_9HELO</name>
<dbReference type="SUPFAM" id="SSF57701">
    <property type="entry name" value="Zn2/Cys6 DNA-binding domain"/>
    <property type="match status" value="1"/>
</dbReference>
<evidence type="ECO:0000313" key="5">
    <source>
        <dbReference type="EMBL" id="RDL31462.1"/>
    </source>
</evidence>
<dbReference type="PANTHER" id="PTHR47425:SF2">
    <property type="entry name" value="FARB-RELATED"/>
    <property type="match status" value="1"/>
</dbReference>
<dbReference type="PROSITE" id="PS00463">
    <property type="entry name" value="ZN2_CY6_FUNGAL_1"/>
    <property type="match status" value="1"/>
</dbReference>
<evidence type="ECO:0000256" key="3">
    <source>
        <dbReference type="SAM" id="MobiDB-lite"/>
    </source>
</evidence>
<dbReference type="InterPro" id="IPR001138">
    <property type="entry name" value="Zn2Cys6_DnaBD"/>
</dbReference>
<keyword evidence="1" id="KW-0479">Metal-binding</keyword>